<organism evidence="3 4">
    <name type="scientific">Nematostella vectensis</name>
    <name type="common">Starlet sea anemone</name>
    <dbReference type="NCBI Taxonomy" id="45351"/>
    <lineage>
        <taxon>Eukaryota</taxon>
        <taxon>Metazoa</taxon>
        <taxon>Cnidaria</taxon>
        <taxon>Anthozoa</taxon>
        <taxon>Hexacorallia</taxon>
        <taxon>Actiniaria</taxon>
        <taxon>Edwardsiidae</taxon>
        <taxon>Nematostella</taxon>
    </lineage>
</organism>
<evidence type="ECO:0008006" key="5">
    <source>
        <dbReference type="Google" id="ProtNLM"/>
    </source>
</evidence>
<gene>
    <name evidence="3" type="ORF">NEMVEDRAFT_v1g223691</name>
</gene>
<keyword evidence="2" id="KW-1133">Transmembrane helix</keyword>
<keyword evidence="2" id="KW-0812">Transmembrane</keyword>
<protein>
    <recommendedName>
        <fullName evidence="5">Major facilitator superfamily (MFS) profile domain-containing protein</fullName>
    </recommendedName>
</protein>
<dbReference type="Gene3D" id="1.20.1250.20">
    <property type="entry name" value="MFS general substrate transporter like domains"/>
    <property type="match status" value="1"/>
</dbReference>
<feature type="transmembrane region" description="Helical" evidence="2">
    <location>
        <begin position="67"/>
        <end position="89"/>
    </location>
</feature>
<feature type="non-terminal residue" evidence="3">
    <location>
        <position position="1"/>
    </location>
</feature>
<dbReference type="Pfam" id="PF03137">
    <property type="entry name" value="OATP"/>
    <property type="match status" value="1"/>
</dbReference>
<proteinExistence type="predicted"/>
<keyword evidence="2" id="KW-0472">Membrane</keyword>
<evidence type="ECO:0000313" key="4">
    <source>
        <dbReference type="Proteomes" id="UP000001593"/>
    </source>
</evidence>
<keyword evidence="1" id="KW-1015">Disulfide bond</keyword>
<dbReference type="GO" id="GO:0055085">
    <property type="term" value="P:transmembrane transport"/>
    <property type="evidence" value="ECO:0007669"/>
    <property type="project" value="InterPro"/>
</dbReference>
<dbReference type="PANTHER" id="PTHR11388:SF100">
    <property type="entry name" value="SOLUTE CARRIER ORGANIC ANION TRANSPORTER FAMILY MEMBER 4A1"/>
    <property type="match status" value="1"/>
</dbReference>
<dbReference type="InParanoid" id="A7T882"/>
<accession>A7T882</accession>
<feature type="transmembrane region" description="Helical" evidence="2">
    <location>
        <begin position="34"/>
        <end position="55"/>
    </location>
</feature>
<dbReference type="STRING" id="45351.A7T882"/>
<dbReference type="InterPro" id="IPR004156">
    <property type="entry name" value="OATP"/>
</dbReference>
<evidence type="ECO:0000256" key="1">
    <source>
        <dbReference type="ARBA" id="ARBA00023157"/>
    </source>
</evidence>
<evidence type="ECO:0000256" key="2">
    <source>
        <dbReference type="SAM" id="Phobius"/>
    </source>
</evidence>
<name>A7T882_NEMVE</name>
<dbReference type="AlphaFoldDB" id="A7T882"/>
<dbReference type="Proteomes" id="UP000001593">
    <property type="component" value="Unassembled WGS sequence"/>
</dbReference>
<sequence>KAGRFLLCQTKINVTADDSLCNLDDTVSSSGLHYFLFVLGQLIAGAGATPLHTLGPAYLDDNVHPQYIGIYFGVFYLTVFLGPGLGSILGGKLLGIWIDLNVVSCRESCGGREGEHLFGLAPVNLGLRAPKNKIFLNYQAGYKIIRRLIFDRHISIPDVCYNILVFLVFSLNKILVR</sequence>
<reference evidence="3 4" key="1">
    <citation type="journal article" date="2007" name="Science">
        <title>Sea anemone genome reveals ancestral eumetazoan gene repertoire and genomic organization.</title>
        <authorList>
            <person name="Putnam N.H."/>
            <person name="Srivastava M."/>
            <person name="Hellsten U."/>
            <person name="Dirks B."/>
            <person name="Chapman J."/>
            <person name="Salamov A."/>
            <person name="Terry A."/>
            <person name="Shapiro H."/>
            <person name="Lindquist E."/>
            <person name="Kapitonov V.V."/>
            <person name="Jurka J."/>
            <person name="Genikhovich G."/>
            <person name="Grigoriev I.V."/>
            <person name="Lucas S.M."/>
            <person name="Steele R.E."/>
            <person name="Finnerty J.R."/>
            <person name="Technau U."/>
            <person name="Martindale M.Q."/>
            <person name="Rokhsar D.S."/>
        </authorList>
    </citation>
    <scope>NUCLEOTIDE SEQUENCE [LARGE SCALE GENOMIC DNA]</scope>
    <source>
        <strain evidence="4">CH2 X CH6</strain>
    </source>
</reference>
<dbReference type="InterPro" id="IPR036259">
    <property type="entry name" value="MFS_trans_sf"/>
</dbReference>
<dbReference type="SUPFAM" id="SSF103473">
    <property type="entry name" value="MFS general substrate transporter"/>
    <property type="match status" value="1"/>
</dbReference>
<evidence type="ECO:0000313" key="3">
    <source>
        <dbReference type="EMBL" id="EDO27813.1"/>
    </source>
</evidence>
<dbReference type="PANTHER" id="PTHR11388">
    <property type="entry name" value="ORGANIC ANION TRANSPORTER"/>
    <property type="match status" value="1"/>
</dbReference>
<dbReference type="EMBL" id="DS472557">
    <property type="protein sequence ID" value="EDO27813.1"/>
    <property type="molecule type" value="Genomic_DNA"/>
</dbReference>
<dbReference type="HOGENOM" id="CLU_1521559_0_0_1"/>
<dbReference type="GO" id="GO:0016020">
    <property type="term" value="C:membrane"/>
    <property type="evidence" value="ECO:0007669"/>
    <property type="project" value="InterPro"/>
</dbReference>
<dbReference type="eggNOG" id="KOG3626">
    <property type="taxonomic scope" value="Eukaryota"/>
</dbReference>
<keyword evidence="4" id="KW-1185">Reference proteome</keyword>